<keyword evidence="4" id="KW-0539">Nucleus</keyword>
<gene>
    <name evidence="9" type="ORF">MIND_00873200</name>
</gene>
<dbReference type="Gene3D" id="1.10.150.910">
    <property type="match status" value="1"/>
</dbReference>
<feature type="domain" description="RSE1/DDB1/CPSF1 second beta-propeller" evidence="8">
    <location>
        <begin position="514"/>
        <end position="858"/>
    </location>
</feature>
<dbReference type="InterPro" id="IPR050358">
    <property type="entry name" value="RSE1/DDB1/CFT1"/>
</dbReference>
<dbReference type="SUPFAM" id="SSF50998">
    <property type="entry name" value="Quinoprotein alcohol dehydrogenase-like"/>
    <property type="match status" value="1"/>
</dbReference>
<dbReference type="InterPro" id="IPR004871">
    <property type="entry name" value="RSE1/DDB1/CPSF1_C"/>
</dbReference>
<dbReference type="Pfam" id="PF23726">
    <property type="entry name" value="Beta-prop_RSE1_2nd"/>
    <property type="match status" value="1"/>
</dbReference>
<dbReference type="InterPro" id="IPR058543">
    <property type="entry name" value="Beta-prop_RSE1/DDB1/CPSF1_2nd"/>
</dbReference>
<feature type="region of interest" description="Disordered" evidence="5">
    <location>
        <begin position="281"/>
        <end position="317"/>
    </location>
</feature>
<evidence type="ECO:0000313" key="9">
    <source>
        <dbReference type="EMBL" id="KAF7299245.1"/>
    </source>
</evidence>
<dbReference type="Pfam" id="PF03178">
    <property type="entry name" value="CPSF_A"/>
    <property type="match status" value="1"/>
</dbReference>
<organism evidence="9 10">
    <name type="scientific">Mycena indigotica</name>
    <dbReference type="NCBI Taxonomy" id="2126181"/>
    <lineage>
        <taxon>Eukaryota</taxon>
        <taxon>Fungi</taxon>
        <taxon>Dikarya</taxon>
        <taxon>Basidiomycota</taxon>
        <taxon>Agaricomycotina</taxon>
        <taxon>Agaricomycetes</taxon>
        <taxon>Agaricomycetidae</taxon>
        <taxon>Agaricales</taxon>
        <taxon>Marasmiineae</taxon>
        <taxon>Mycenaceae</taxon>
        <taxon>Mycena</taxon>
    </lineage>
</organism>
<accession>A0A8H6SK02</accession>
<evidence type="ECO:0000256" key="1">
    <source>
        <dbReference type="ARBA" id="ARBA00004123"/>
    </source>
</evidence>
<keyword evidence="10" id="KW-1185">Reference proteome</keyword>
<evidence type="ECO:0000256" key="2">
    <source>
        <dbReference type="ARBA" id="ARBA00007453"/>
    </source>
</evidence>
<evidence type="ECO:0000259" key="8">
    <source>
        <dbReference type="Pfam" id="PF23726"/>
    </source>
</evidence>
<evidence type="ECO:0000313" key="10">
    <source>
        <dbReference type="Proteomes" id="UP000636479"/>
    </source>
</evidence>
<dbReference type="Gene3D" id="2.130.10.10">
    <property type="entry name" value="YVTN repeat-like/Quinoprotein amine dehydrogenase"/>
    <property type="match status" value="3"/>
</dbReference>
<comment type="caution">
    <text evidence="9">The sequence shown here is derived from an EMBL/GenBank/DDBJ whole genome shotgun (WGS) entry which is preliminary data.</text>
</comment>
<dbReference type="Proteomes" id="UP000636479">
    <property type="component" value="Unassembled WGS sequence"/>
</dbReference>
<dbReference type="RefSeq" id="XP_037218633.1">
    <property type="nucleotide sequence ID" value="XM_037365391.1"/>
</dbReference>
<dbReference type="InterPro" id="IPR011047">
    <property type="entry name" value="Quinoprotein_ADH-like_sf"/>
</dbReference>
<evidence type="ECO:0000256" key="5">
    <source>
        <dbReference type="SAM" id="MobiDB-lite"/>
    </source>
</evidence>
<dbReference type="OrthoDB" id="433457at2759"/>
<dbReference type="GO" id="GO:0005634">
    <property type="term" value="C:nucleus"/>
    <property type="evidence" value="ECO:0007669"/>
    <property type="project" value="UniProtKB-SubCell"/>
</dbReference>
<feature type="domain" description="RSE1/DDB1/CPSF1 C-terminal" evidence="6">
    <location>
        <begin position="909"/>
        <end position="1224"/>
    </location>
</feature>
<dbReference type="PANTHER" id="PTHR10644">
    <property type="entry name" value="DNA REPAIR/RNA PROCESSING CPSF FAMILY"/>
    <property type="match status" value="1"/>
</dbReference>
<dbReference type="Pfam" id="PF10433">
    <property type="entry name" value="Beta-prop_RSE1_1st"/>
    <property type="match status" value="1"/>
</dbReference>
<reference evidence="9" key="1">
    <citation type="submission" date="2020-05" db="EMBL/GenBank/DDBJ databases">
        <title>Mycena genomes resolve the evolution of fungal bioluminescence.</title>
        <authorList>
            <person name="Tsai I.J."/>
        </authorList>
    </citation>
    <scope>NUCLEOTIDE SEQUENCE</scope>
    <source>
        <strain evidence="9">171206Taipei</strain>
    </source>
</reference>
<sequence>MKLVSTFHQPTSVVYSLKCNLSSEPVEYLVQAKLNSLEVASIQPHGLQRECRWESSGGNILSVKSVSTRDGSRSNLIVLIDHPEPELVFLELKPTGLAVTKRLDLAEQKPHAEFCDHNNLVVHPDGKLAVVHCYTGKLRLVRLKRGRYDRDSDSNIMEYVVFALTFLPPRPREDYPLAILHLDHEKRRQLLVHAVDINDLDISRDVSDVLHPTCIPSKLLPFPAVGAPPPILIPVPRPSSFENISDDKEGDTTTFIGGVLVVGGSKIMLYELAGENGRVKQSNKRRRLDQAKQSEYRREQAEAKEAERQKRKRKPKATVDWPWSEVTCFCPIGEEPLRYLLGDAFGRVAMLSLHDVPNHGLILIPLGETSPPSSLTYLTNGVIFVGSHAGDSQLIRIHDEPLPSSSKAPALPTLPIPHDIETFPPARLVPPVSNKDSDIEADVEVRDCILEEQGSYLQVIQTFKNIAPIRDAVIVDTDESGHSEIVTCSGGQNTGSINIIRKGADLQQLGMIAGMPHLVNVFALKRVQSDPKQSHILLSTINTAQLLEIESIDNFVRVDVLNGGFVAERTLAAKNVLQKNIGSAIRRGGKEIQAATATYEATSFVVQVTPNGVYLLDFEIDSTWERKHEVKADSLGGGVATALEIVAADINASQIVLATGNGVLTCLEVSGNTLQTSAQKHLSVEISAICCAPFDPKANSSNIAAVAYWRTNQIQLFDLSNQRPFNEICITQSLPSVVRSLLLFDFQASGGAQPHLFAGLGNGSLAIFTWDSTLQVLGKLKLASLGALPVALTPYTLPDGRRAVLATGSRAAVLTWEHERLQVSPVMLKDAVATTQLHAEGYESSLLIANDSALFISQVRDVDSMHIRSVPSGPDVPQKIVYAPSLKVFGVTYSRSAPTRVGSEEPAVQSFFRLLDDSSLTQLSEFEPKASEEITSVATLISGEDETVLFCVGSYNVDLHESEPKSGCLRVFSAHPLGSDARSSLDLQLLASSDIPGCVYDVKTVNGLIAVGVNSSVLLFRPDINSVASTFSLQQVSRMNSNYFVTCLSSYDNRLVLGDQIASISLVETMEDLRLRTLGRDLAPLSPVCVQAVNERHILAANDTLNLLSFSFDEKTKKLDRDGYYQQSDLVNKLVPGSIASAETGSPLNPIQMFFTSSGRIGVIVDVQDDQLALHLTDLQRNMYRVVEDGDRHKRLRTPQSGARRRVGEEAYGFLDGDFLERLLSIPDSQLAEIEKGSNEHERLKRPIADFVQLLKNLQSLH</sequence>
<dbReference type="GeneID" id="59347907"/>
<evidence type="ECO:0000259" key="7">
    <source>
        <dbReference type="Pfam" id="PF10433"/>
    </source>
</evidence>
<dbReference type="InterPro" id="IPR018846">
    <property type="entry name" value="Beta-prop_RSE1/DDB1/CPSF1_1st"/>
</dbReference>
<evidence type="ECO:0000259" key="6">
    <source>
        <dbReference type="Pfam" id="PF03178"/>
    </source>
</evidence>
<evidence type="ECO:0000256" key="4">
    <source>
        <dbReference type="ARBA" id="ARBA00023242"/>
    </source>
</evidence>
<protein>
    <recommendedName>
        <fullName evidence="3">DNA damage-binding protein 1</fullName>
    </recommendedName>
</protein>
<name>A0A8H6SK02_9AGAR</name>
<dbReference type="InterPro" id="IPR015943">
    <property type="entry name" value="WD40/YVTN_repeat-like_dom_sf"/>
</dbReference>
<proteinExistence type="inferred from homology"/>
<evidence type="ECO:0000256" key="3">
    <source>
        <dbReference type="ARBA" id="ARBA00014577"/>
    </source>
</evidence>
<dbReference type="GO" id="GO:0003676">
    <property type="term" value="F:nucleic acid binding"/>
    <property type="evidence" value="ECO:0007669"/>
    <property type="project" value="InterPro"/>
</dbReference>
<feature type="domain" description="RSE1/DDB1/CPSF1 first beta-propeller" evidence="7">
    <location>
        <begin position="12"/>
        <end position="463"/>
    </location>
</feature>
<dbReference type="EMBL" id="JACAZF010000007">
    <property type="protein sequence ID" value="KAF7299245.1"/>
    <property type="molecule type" value="Genomic_DNA"/>
</dbReference>
<feature type="compositionally biased region" description="Basic and acidic residues" evidence="5">
    <location>
        <begin position="288"/>
        <end position="308"/>
    </location>
</feature>
<comment type="subcellular location">
    <subcellularLocation>
        <location evidence="1">Nucleus</location>
    </subcellularLocation>
</comment>
<comment type="similarity">
    <text evidence="2">Belongs to the DDB1 family.</text>
</comment>
<dbReference type="AlphaFoldDB" id="A0A8H6SK02"/>